<dbReference type="SUPFAM" id="SSF51971">
    <property type="entry name" value="Nucleotide-binding domain"/>
    <property type="match status" value="1"/>
</dbReference>
<dbReference type="SUPFAM" id="SSF51395">
    <property type="entry name" value="FMN-linked oxidoreductases"/>
    <property type="match status" value="1"/>
</dbReference>
<dbReference type="PRINTS" id="PR00368">
    <property type="entry name" value="FADPNR"/>
</dbReference>
<evidence type="ECO:0000256" key="7">
    <source>
        <dbReference type="ARBA" id="ARBA00023002"/>
    </source>
</evidence>
<dbReference type="GO" id="GO:0046872">
    <property type="term" value="F:metal ion binding"/>
    <property type="evidence" value="ECO:0007669"/>
    <property type="project" value="UniProtKB-KW"/>
</dbReference>
<dbReference type="PANTHER" id="PTHR42917">
    <property type="entry name" value="2,4-DIENOYL-COA REDUCTASE"/>
    <property type="match status" value="1"/>
</dbReference>
<dbReference type="Pfam" id="PF22620">
    <property type="entry name" value="OYE-like_second_a-b"/>
    <property type="match status" value="1"/>
</dbReference>
<protein>
    <submittedName>
        <fullName evidence="12">NAD(P)-binding protein</fullName>
    </submittedName>
</protein>
<evidence type="ECO:0000256" key="8">
    <source>
        <dbReference type="ARBA" id="ARBA00023004"/>
    </source>
</evidence>
<comment type="cofactor">
    <cofactor evidence="1">
        <name>FMN</name>
        <dbReference type="ChEBI" id="CHEBI:58210"/>
    </cofactor>
</comment>
<dbReference type="InterPro" id="IPR036188">
    <property type="entry name" value="FAD/NAD-bd_sf"/>
</dbReference>
<evidence type="ECO:0000256" key="1">
    <source>
        <dbReference type="ARBA" id="ARBA00001917"/>
    </source>
</evidence>
<dbReference type="Gene3D" id="3.40.50.720">
    <property type="entry name" value="NAD(P)-binding Rossmann-like Domain"/>
    <property type="match status" value="1"/>
</dbReference>
<evidence type="ECO:0000313" key="13">
    <source>
        <dbReference type="Proteomes" id="UP000475545"/>
    </source>
</evidence>
<comment type="cofactor">
    <cofactor evidence="2">
        <name>[4Fe-4S] cluster</name>
        <dbReference type="ChEBI" id="CHEBI:49883"/>
    </cofactor>
</comment>
<keyword evidence="5" id="KW-0288">FMN</keyword>
<comment type="similarity">
    <text evidence="3">In the N-terminal section; belongs to the NADH:flavin oxidoreductase/NADH oxidase family.</text>
</comment>
<dbReference type="PANTHER" id="PTHR42917:SF2">
    <property type="entry name" value="2,4-DIENOYL-COA REDUCTASE [(2E)-ENOYL-COA-PRODUCING]"/>
    <property type="match status" value="1"/>
</dbReference>
<evidence type="ECO:0000256" key="6">
    <source>
        <dbReference type="ARBA" id="ARBA00022723"/>
    </source>
</evidence>
<dbReference type="Gene3D" id="3.20.20.70">
    <property type="entry name" value="Aldolase class I"/>
    <property type="match status" value="1"/>
</dbReference>
<keyword evidence="13" id="KW-1185">Reference proteome</keyword>
<dbReference type="Pfam" id="PF13450">
    <property type="entry name" value="NAD_binding_8"/>
    <property type="match status" value="1"/>
</dbReference>
<dbReference type="GO" id="GO:0010181">
    <property type="term" value="F:FMN binding"/>
    <property type="evidence" value="ECO:0007669"/>
    <property type="project" value="InterPro"/>
</dbReference>
<evidence type="ECO:0000256" key="4">
    <source>
        <dbReference type="ARBA" id="ARBA00022630"/>
    </source>
</evidence>
<evidence type="ECO:0000256" key="5">
    <source>
        <dbReference type="ARBA" id="ARBA00022643"/>
    </source>
</evidence>
<gene>
    <name evidence="12" type="ORF">GIY30_19085</name>
</gene>
<dbReference type="GO" id="GO:0051536">
    <property type="term" value="F:iron-sulfur cluster binding"/>
    <property type="evidence" value="ECO:0007669"/>
    <property type="project" value="UniProtKB-KW"/>
</dbReference>
<sequence length="736" mass="82181">MPRDPRHDILFEPITFGPKTMRNRFWATSHSTGYGSERPGIQAGFRGMKAEGGWGVVSSDFCSIHPESDEFPFTSSRLWDDGDIINLGHLTDEIHKHGSLASVQLWYNGMHSPRLEARETARGPSPLPSNVFPERNVYAAYADKDDIRAIINMYILGAKRAEQAGFDIAEVSGGDSTIPLQFLETRYNHRTDEYGGSLENRARFYIELMTALKKAVGDTMAVTTRFEVDTVNGDHRIKHFDEGSKFLEIMEKEGVVDLWGLKIGDYEEWGEDAGSSRFRKPNWASGFIKGAKDIVSVPVVSNGRFTDPDAMVAAIRNGQCDIIGAARPSISDPFLPTKISEGRPDEVRECIGCNMCVGRMQQQALMYCTQNATTGEEYRRGWHPEKFTKVTEPEAVLVVGAGPAGMECAVTLGRRGYLVHLRDSATELGGHWRDVSKYPRCGEYGRLIDYREVMLSKLDNVQVQLGVPEMTADDVLEYGAEKVVIATGSHWSPVGLGPETHSPLTNVNASTMPNVLTPEQVMAGKDVPGRNVVILDGDGHFTGFAMAEMMADLGKNVTIVTNTHDIFEFSKFTMEMPNNKRTMHSKGIKYIRNHWATELKDGKLQLFFLYKDSAELTEQRPGEWGRTFSDDVVELDCDALILTTTRVSNSQLFTDLRAQQDRWSEAGIAAVYQVGDCVQPRHAMDAVFDGHRLAREFESPDPQRPLPFIRERQVWGHETFPKLGDARPVVEGNLLV</sequence>
<keyword evidence="4" id="KW-0285">Flavoprotein</keyword>
<dbReference type="AlphaFoldDB" id="A0A6L7GVF6"/>
<dbReference type="RefSeq" id="WP_160903604.1">
    <property type="nucleotide sequence ID" value="NZ_CP102850.1"/>
</dbReference>
<dbReference type="InterPro" id="IPR013785">
    <property type="entry name" value="Aldolase_TIM"/>
</dbReference>
<dbReference type="GO" id="GO:0016491">
    <property type="term" value="F:oxidoreductase activity"/>
    <property type="evidence" value="ECO:0007669"/>
    <property type="project" value="UniProtKB-KW"/>
</dbReference>
<feature type="domain" description="NADH:flavin oxidoreductase/NADH oxidase N-terminal" evidence="10">
    <location>
        <begin position="10"/>
        <end position="346"/>
    </location>
</feature>
<dbReference type="EMBL" id="WMBR01000005">
    <property type="protein sequence ID" value="MXP23447.1"/>
    <property type="molecule type" value="Genomic_DNA"/>
</dbReference>
<dbReference type="Gene3D" id="3.50.50.60">
    <property type="entry name" value="FAD/NAD(P)-binding domain"/>
    <property type="match status" value="1"/>
</dbReference>
<comment type="caution">
    <text evidence="12">The sequence shown here is derived from an EMBL/GenBank/DDBJ whole genome shotgun (WGS) entry which is preliminary data.</text>
</comment>
<feature type="domain" description="TMADH/DMDH/HD second alpha/beta" evidence="11">
    <location>
        <begin position="516"/>
        <end position="644"/>
    </location>
</feature>
<dbReference type="InterPro" id="IPR001155">
    <property type="entry name" value="OxRdtase_FMN_N"/>
</dbReference>
<keyword evidence="8" id="KW-0408">Iron</keyword>
<name>A0A6L7GVF6_9ACTN</name>
<dbReference type="InterPro" id="IPR051793">
    <property type="entry name" value="NADH:flavin_oxidoreductase"/>
</dbReference>
<keyword evidence="9" id="KW-0411">Iron-sulfur</keyword>
<keyword evidence="7" id="KW-0560">Oxidoreductase</keyword>
<organism evidence="12 13">
    <name type="scientific">Gordonia mangrovi</name>
    <dbReference type="NCBI Taxonomy" id="2665643"/>
    <lineage>
        <taxon>Bacteria</taxon>
        <taxon>Bacillati</taxon>
        <taxon>Actinomycetota</taxon>
        <taxon>Actinomycetes</taxon>
        <taxon>Mycobacteriales</taxon>
        <taxon>Gordoniaceae</taxon>
        <taxon>Gordonia</taxon>
    </lineage>
</organism>
<keyword evidence="6" id="KW-0479">Metal-binding</keyword>
<evidence type="ECO:0000256" key="3">
    <source>
        <dbReference type="ARBA" id="ARBA00011048"/>
    </source>
</evidence>
<accession>A0A6L7GVF6</accession>
<proteinExistence type="inferred from homology"/>
<dbReference type="SUPFAM" id="SSF51905">
    <property type="entry name" value="FAD/NAD(P)-binding domain"/>
    <property type="match status" value="1"/>
</dbReference>
<evidence type="ECO:0000313" key="12">
    <source>
        <dbReference type="EMBL" id="MXP23447.1"/>
    </source>
</evidence>
<reference evidence="12 13" key="1">
    <citation type="submission" date="2019-11" db="EMBL/GenBank/DDBJ databases">
        <title>Gordonia sp. nov., a novel actinobacterium isolated from mangrove soil in Hainan.</title>
        <authorList>
            <person name="Huang X."/>
            <person name="Xie Y."/>
            <person name="Chu X."/>
            <person name="Xiao K."/>
        </authorList>
    </citation>
    <scope>NUCLEOTIDE SEQUENCE [LARGE SCALE GENOMIC DNA]</scope>
    <source>
        <strain evidence="12 13">HNM0687</strain>
    </source>
</reference>
<dbReference type="InterPro" id="IPR054428">
    <property type="entry name" value="TMADH/DMDH/HD_second_a-b"/>
</dbReference>
<dbReference type="Proteomes" id="UP000475545">
    <property type="component" value="Unassembled WGS sequence"/>
</dbReference>
<dbReference type="Pfam" id="PF00724">
    <property type="entry name" value="Oxidored_FMN"/>
    <property type="match status" value="1"/>
</dbReference>
<evidence type="ECO:0000259" key="10">
    <source>
        <dbReference type="Pfam" id="PF00724"/>
    </source>
</evidence>
<evidence type="ECO:0000256" key="2">
    <source>
        <dbReference type="ARBA" id="ARBA00001966"/>
    </source>
</evidence>
<evidence type="ECO:0000259" key="11">
    <source>
        <dbReference type="Pfam" id="PF22620"/>
    </source>
</evidence>
<evidence type="ECO:0000256" key="9">
    <source>
        <dbReference type="ARBA" id="ARBA00023014"/>
    </source>
</evidence>